<sequence length="92" mass="9599">MLTPIPTSYTATATAAANPAGADGMPRDIPAACHDIWAIIPYANAAPRLGRIIHAADTSADLMVMIMVRSCVVAALSLLRPRPIPIAIPRGL</sequence>
<proteinExistence type="predicted"/>
<accession>A0A5M9K4K6</accession>
<evidence type="ECO:0000313" key="2">
    <source>
        <dbReference type="Proteomes" id="UP000322873"/>
    </source>
</evidence>
<evidence type="ECO:0000313" key="1">
    <source>
        <dbReference type="EMBL" id="KAA8576541.1"/>
    </source>
</evidence>
<protein>
    <submittedName>
        <fullName evidence="1">Uncharacterized protein</fullName>
    </submittedName>
</protein>
<dbReference type="Proteomes" id="UP000322873">
    <property type="component" value="Unassembled WGS sequence"/>
</dbReference>
<dbReference type="AlphaFoldDB" id="A0A5M9K4K6"/>
<organism evidence="1 2">
    <name type="scientific">Monilinia fructicola</name>
    <name type="common">Brown rot fungus</name>
    <name type="synonym">Ciboria fructicola</name>
    <dbReference type="NCBI Taxonomy" id="38448"/>
    <lineage>
        <taxon>Eukaryota</taxon>
        <taxon>Fungi</taxon>
        <taxon>Dikarya</taxon>
        <taxon>Ascomycota</taxon>
        <taxon>Pezizomycotina</taxon>
        <taxon>Leotiomycetes</taxon>
        <taxon>Helotiales</taxon>
        <taxon>Sclerotiniaceae</taxon>
        <taxon>Monilinia</taxon>
    </lineage>
</organism>
<dbReference type="EMBL" id="VICG01000001">
    <property type="protein sequence ID" value="KAA8576541.1"/>
    <property type="molecule type" value="Genomic_DNA"/>
</dbReference>
<name>A0A5M9K4K6_MONFR</name>
<keyword evidence="2" id="KW-1185">Reference proteome</keyword>
<reference evidence="1 2" key="1">
    <citation type="submission" date="2019-06" db="EMBL/GenBank/DDBJ databases">
        <title>Genome Sequence of the Brown Rot Fungal Pathogen Monilinia fructicola.</title>
        <authorList>
            <person name="De Miccolis Angelini R.M."/>
            <person name="Landi L."/>
            <person name="Abate D."/>
            <person name="Pollastro S."/>
            <person name="Romanazzi G."/>
            <person name="Faretra F."/>
        </authorList>
    </citation>
    <scope>NUCLEOTIDE SEQUENCE [LARGE SCALE GENOMIC DNA]</scope>
    <source>
        <strain evidence="1 2">Mfrc123</strain>
    </source>
</reference>
<gene>
    <name evidence="1" type="ORF">EYC84_006649</name>
</gene>
<comment type="caution">
    <text evidence="1">The sequence shown here is derived from an EMBL/GenBank/DDBJ whole genome shotgun (WGS) entry which is preliminary data.</text>
</comment>